<name>A0ACC0VQH7_9STRA</name>
<protein>
    <submittedName>
        <fullName evidence="1">Uncharacterized protein</fullName>
    </submittedName>
</protein>
<sequence>MKRYEVTSLSPILLVPLDGGDYRSWDTITPLSIDVEWDPYVRRKQHGVGLQPVVGVMRTDRTPLNTPYTPQLMKLHLKRHEAYNEREEYLERPGKQLVTMVKSNIELMIQPVYKIRCVL</sequence>
<reference evidence="1 2" key="1">
    <citation type="journal article" date="2022" name="bioRxiv">
        <title>The genome of the oomycete Peronosclerospora sorghi, a cosmopolitan pathogen of maize and sorghum, is inflated with dispersed pseudogenes.</title>
        <authorList>
            <person name="Fletcher K."/>
            <person name="Martin F."/>
            <person name="Isakeit T."/>
            <person name="Cavanaugh K."/>
            <person name="Magill C."/>
            <person name="Michelmore R."/>
        </authorList>
    </citation>
    <scope>NUCLEOTIDE SEQUENCE [LARGE SCALE GENOMIC DNA]</scope>
    <source>
        <strain evidence="1">P6</strain>
    </source>
</reference>
<evidence type="ECO:0000313" key="2">
    <source>
        <dbReference type="Proteomes" id="UP001163321"/>
    </source>
</evidence>
<gene>
    <name evidence="1" type="ORF">PsorP6_004028</name>
</gene>
<organism evidence="1 2">
    <name type="scientific">Peronosclerospora sorghi</name>
    <dbReference type="NCBI Taxonomy" id="230839"/>
    <lineage>
        <taxon>Eukaryota</taxon>
        <taxon>Sar</taxon>
        <taxon>Stramenopiles</taxon>
        <taxon>Oomycota</taxon>
        <taxon>Peronosporomycetes</taxon>
        <taxon>Peronosporales</taxon>
        <taxon>Peronosporaceae</taxon>
        <taxon>Peronosclerospora</taxon>
    </lineage>
</organism>
<dbReference type="Proteomes" id="UP001163321">
    <property type="component" value="Chromosome 8"/>
</dbReference>
<keyword evidence="2" id="KW-1185">Reference proteome</keyword>
<dbReference type="EMBL" id="CM047587">
    <property type="protein sequence ID" value="KAI9908457.1"/>
    <property type="molecule type" value="Genomic_DNA"/>
</dbReference>
<comment type="caution">
    <text evidence="1">The sequence shown here is derived from an EMBL/GenBank/DDBJ whole genome shotgun (WGS) entry which is preliminary data.</text>
</comment>
<accession>A0ACC0VQH7</accession>
<proteinExistence type="predicted"/>
<evidence type="ECO:0000313" key="1">
    <source>
        <dbReference type="EMBL" id="KAI9908457.1"/>
    </source>
</evidence>